<dbReference type="InterPro" id="IPR026234">
    <property type="entry name" value="MRGPCRFAMILY"/>
</dbReference>
<evidence type="ECO:0000256" key="10">
    <source>
        <dbReference type="RuleBase" id="RU000688"/>
    </source>
</evidence>
<comment type="similarity">
    <text evidence="9">Belongs to the G-protein coupled receptor 1 family. Mas subfamily.</text>
</comment>
<dbReference type="PROSITE" id="PS00237">
    <property type="entry name" value="G_PROTEIN_RECEP_F1_1"/>
    <property type="match status" value="1"/>
</dbReference>
<dbReference type="PRINTS" id="PR00237">
    <property type="entry name" value="GPCRRHODOPSN"/>
</dbReference>
<feature type="transmembrane region" description="Helical" evidence="11">
    <location>
        <begin position="38"/>
        <end position="58"/>
    </location>
</feature>
<feature type="transmembrane region" description="Helical" evidence="11">
    <location>
        <begin position="6"/>
        <end position="26"/>
    </location>
</feature>
<keyword evidence="14" id="KW-1185">Reference proteome</keyword>
<dbReference type="PANTHER" id="PTHR11334:SF68">
    <property type="entry name" value="G-PROTEIN COUPLED RECEPTORS FAMILY 1 PROFILE DOMAIN-CONTAINING PROTEIN-RELATED"/>
    <property type="match status" value="1"/>
</dbReference>
<keyword evidence="3 10" id="KW-0812">Transmembrane</keyword>
<dbReference type="PRINTS" id="PR02108">
    <property type="entry name" value="MRGPCRFAMILY"/>
</dbReference>
<feature type="transmembrane region" description="Helical" evidence="11">
    <location>
        <begin position="70"/>
        <end position="92"/>
    </location>
</feature>
<evidence type="ECO:0000256" key="11">
    <source>
        <dbReference type="SAM" id="Phobius"/>
    </source>
</evidence>
<sequence length="283" mass="32322">MALFPIIWIVGLVGNGIVIWFLSFVIRRNPITTYVLNLAVADFGVLACCIFLISFSLLEEETDLPSQSYVVFFLLFLFTHATSLHLLTAISAERCISMLFPIWYRCRRPKHQSATVCALIWATYLLLNAINIFVWTDGSMDEGRVHEVLLTTVFTINFFFCTPLMVLSSVTLFIRVCCGLHRRQHRTLSVALLLAIFFFIMFGVPFSALVTISRFYMKDPTRLFLLGLAFITINSSINPLIYFVVGRKNRCKCRENFTAALQTVFSDKADGKEDGNRLDFQMQ</sequence>
<dbReference type="OrthoDB" id="9631784at2759"/>
<accession>A0A9Q0Y155</accession>
<dbReference type="Proteomes" id="UP001142489">
    <property type="component" value="Unassembled WGS sequence"/>
</dbReference>
<evidence type="ECO:0000256" key="8">
    <source>
        <dbReference type="ARBA" id="ARBA00023224"/>
    </source>
</evidence>
<evidence type="ECO:0000256" key="9">
    <source>
        <dbReference type="ARBA" id="ARBA00061394"/>
    </source>
</evidence>
<dbReference type="GO" id="GO:0005886">
    <property type="term" value="C:plasma membrane"/>
    <property type="evidence" value="ECO:0007669"/>
    <property type="project" value="UniProtKB-SubCell"/>
</dbReference>
<protein>
    <recommendedName>
        <fullName evidence="12">G-protein coupled receptors family 1 profile domain-containing protein</fullName>
    </recommendedName>
</protein>
<keyword evidence="7 10" id="KW-0675">Receptor</keyword>
<name>A0A9Q0Y155_9SAUR</name>
<evidence type="ECO:0000256" key="7">
    <source>
        <dbReference type="ARBA" id="ARBA00023170"/>
    </source>
</evidence>
<dbReference type="AlphaFoldDB" id="A0A9Q0Y155"/>
<evidence type="ECO:0000256" key="3">
    <source>
        <dbReference type="ARBA" id="ARBA00022692"/>
    </source>
</evidence>
<feature type="transmembrane region" description="Helical" evidence="11">
    <location>
        <begin position="190"/>
        <end position="217"/>
    </location>
</feature>
<dbReference type="Gene3D" id="1.20.1070.10">
    <property type="entry name" value="Rhodopsin 7-helix transmembrane proteins"/>
    <property type="match status" value="1"/>
</dbReference>
<dbReference type="InterPro" id="IPR017452">
    <property type="entry name" value="GPCR_Rhodpsn_7TM"/>
</dbReference>
<dbReference type="FunFam" id="1.20.1070.10:FF:000193">
    <property type="entry name" value="Mas-related G-protein coupled receptor member E"/>
    <property type="match status" value="1"/>
</dbReference>
<dbReference type="Pfam" id="PF00001">
    <property type="entry name" value="7tm_1"/>
    <property type="match status" value="1"/>
</dbReference>
<evidence type="ECO:0000313" key="14">
    <source>
        <dbReference type="Proteomes" id="UP001142489"/>
    </source>
</evidence>
<evidence type="ECO:0000259" key="12">
    <source>
        <dbReference type="PROSITE" id="PS50262"/>
    </source>
</evidence>
<comment type="subcellular location">
    <subcellularLocation>
        <location evidence="1">Cell membrane</location>
        <topology evidence="1">Multi-pass membrane protein</topology>
    </subcellularLocation>
</comment>
<feature type="transmembrane region" description="Helical" evidence="11">
    <location>
        <begin position="113"/>
        <end position="134"/>
    </location>
</feature>
<dbReference type="GO" id="GO:0004930">
    <property type="term" value="F:G protein-coupled receptor activity"/>
    <property type="evidence" value="ECO:0007669"/>
    <property type="project" value="UniProtKB-KW"/>
</dbReference>
<dbReference type="SUPFAM" id="SSF81321">
    <property type="entry name" value="Family A G protein-coupled receptor-like"/>
    <property type="match status" value="1"/>
</dbReference>
<organism evidence="13 14">
    <name type="scientific">Phrynocephalus forsythii</name>
    <dbReference type="NCBI Taxonomy" id="171643"/>
    <lineage>
        <taxon>Eukaryota</taxon>
        <taxon>Metazoa</taxon>
        <taxon>Chordata</taxon>
        <taxon>Craniata</taxon>
        <taxon>Vertebrata</taxon>
        <taxon>Euteleostomi</taxon>
        <taxon>Lepidosauria</taxon>
        <taxon>Squamata</taxon>
        <taxon>Bifurcata</taxon>
        <taxon>Unidentata</taxon>
        <taxon>Episquamata</taxon>
        <taxon>Toxicofera</taxon>
        <taxon>Iguania</taxon>
        <taxon>Acrodonta</taxon>
        <taxon>Agamidae</taxon>
        <taxon>Agaminae</taxon>
        <taxon>Phrynocephalus</taxon>
    </lineage>
</organism>
<keyword evidence="4 11" id="KW-1133">Transmembrane helix</keyword>
<keyword evidence="2" id="KW-1003">Cell membrane</keyword>
<reference evidence="13" key="1">
    <citation type="journal article" date="2023" name="DNA Res.">
        <title>Chromosome-level genome assembly of Phrynocephalus forsythii using third-generation DNA sequencing and Hi-C analysis.</title>
        <authorList>
            <person name="Qi Y."/>
            <person name="Zhao W."/>
            <person name="Zhao Y."/>
            <person name="Niu C."/>
            <person name="Cao S."/>
            <person name="Zhang Y."/>
        </authorList>
    </citation>
    <scope>NUCLEOTIDE SEQUENCE</scope>
    <source>
        <tissue evidence="13">Muscle</tissue>
    </source>
</reference>
<feature type="transmembrane region" description="Helical" evidence="11">
    <location>
        <begin position="154"/>
        <end position="178"/>
    </location>
</feature>
<evidence type="ECO:0000256" key="5">
    <source>
        <dbReference type="ARBA" id="ARBA00023040"/>
    </source>
</evidence>
<keyword evidence="8 10" id="KW-0807">Transducer</keyword>
<dbReference type="InterPro" id="IPR000276">
    <property type="entry name" value="GPCR_Rhodpsn"/>
</dbReference>
<evidence type="ECO:0000256" key="1">
    <source>
        <dbReference type="ARBA" id="ARBA00004651"/>
    </source>
</evidence>
<evidence type="ECO:0000256" key="4">
    <source>
        <dbReference type="ARBA" id="ARBA00022989"/>
    </source>
</evidence>
<evidence type="ECO:0000256" key="2">
    <source>
        <dbReference type="ARBA" id="ARBA00022475"/>
    </source>
</evidence>
<dbReference type="PROSITE" id="PS50262">
    <property type="entry name" value="G_PROTEIN_RECEP_F1_2"/>
    <property type="match status" value="1"/>
</dbReference>
<comment type="caution">
    <text evidence="13">The sequence shown here is derived from an EMBL/GenBank/DDBJ whole genome shotgun (WGS) entry which is preliminary data.</text>
</comment>
<keyword evidence="5 10" id="KW-0297">G-protein coupled receptor</keyword>
<evidence type="ECO:0000313" key="13">
    <source>
        <dbReference type="EMBL" id="KAJ7338174.1"/>
    </source>
</evidence>
<dbReference type="EMBL" id="JAPFRF010000003">
    <property type="protein sequence ID" value="KAJ7338174.1"/>
    <property type="molecule type" value="Genomic_DNA"/>
</dbReference>
<feature type="transmembrane region" description="Helical" evidence="11">
    <location>
        <begin position="223"/>
        <end position="245"/>
    </location>
</feature>
<dbReference type="PANTHER" id="PTHR11334">
    <property type="entry name" value="MAS-RELATED G-PROTEIN COUPLED RECEPTOR"/>
    <property type="match status" value="1"/>
</dbReference>
<feature type="domain" description="G-protein coupled receptors family 1 profile" evidence="12">
    <location>
        <begin position="14"/>
        <end position="242"/>
    </location>
</feature>
<gene>
    <name evidence="13" type="ORF">JRQ81_010820</name>
</gene>
<proteinExistence type="inferred from homology"/>
<keyword evidence="6 11" id="KW-0472">Membrane</keyword>
<evidence type="ECO:0000256" key="6">
    <source>
        <dbReference type="ARBA" id="ARBA00023136"/>
    </source>
</evidence>